<dbReference type="Proteomes" id="UP000624041">
    <property type="component" value="Unassembled WGS sequence"/>
</dbReference>
<dbReference type="RefSeq" id="WP_156854727.1">
    <property type="nucleotide sequence ID" value="NZ_BMOS01000003.1"/>
</dbReference>
<reference evidence="1" key="1">
    <citation type="journal article" date="2014" name="Int. J. Syst. Evol. Microbiol.">
        <title>Complete genome sequence of Corynebacterium casei LMG S-19264T (=DSM 44701T), isolated from a smear-ripened cheese.</title>
        <authorList>
            <consortium name="US DOE Joint Genome Institute (JGI-PGF)"/>
            <person name="Walter F."/>
            <person name="Albersmeier A."/>
            <person name="Kalinowski J."/>
            <person name="Ruckert C."/>
        </authorList>
    </citation>
    <scope>NUCLEOTIDE SEQUENCE</scope>
    <source>
        <strain evidence="1">JCM 17251</strain>
    </source>
</reference>
<accession>A0A917XSK1</accession>
<dbReference type="Pfam" id="PF05742">
    <property type="entry name" value="TANGO2"/>
    <property type="match status" value="1"/>
</dbReference>
<gene>
    <name evidence="1" type="ORF">GCM10007971_05570</name>
</gene>
<protein>
    <recommendedName>
        <fullName evidence="3">NRDE family protein</fullName>
    </recommendedName>
</protein>
<dbReference type="PANTHER" id="PTHR17985:SF8">
    <property type="entry name" value="TRANSPORT AND GOLGI ORGANIZATION PROTEIN 2 HOMOLOG"/>
    <property type="match status" value="1"/>
</dbReference>
<evidence type="ECO:0000313" key="2">
    <source>
        <dbReference type="Proteomes" id="UP000624041"/>
    </source>
</evidence>
<organism evidence="1 2">
    <name type="scientific">Oceanobacillus indicireducens</name>
    <dbReference type="NCBI Taxonomy" id="1004261"/>
    <lineage>
        <taxon>Bacteria</taxon>
        <taxon>Bacillati</taxon>
        <taxon>Bacillota</taxon>
        <taxon>Bacilli</taxon>
        <taxon>Bacillales</taxon>
        <taxon>Bacillaceae</taxon>
        <taxon>Oceanobacillus</taxon>
    </lineage>
</organism>
<keyword evidence="2" id="KW-1185">Reference proteome</keyword>
<dbReference type="AlphaFoldDB" id="A0A917XSK1"/>
<dbReference type="InterPro" id="IPR008551">
    <property type="entry name" value="TANGO2"/>
</dbReference>
<dbReference type="Gene3D" id="3.60.60.10">
    <property type="entry name" value="Penicillin V Acylase, Chain A"/>
    <property type="match status" value="1"/>
</dbReference>
<name>A0A917XSK1_9BACI</name>
<comment type="caution">
    <text evidence="1">The sequence shown here is derived from an EMBL/GenBank/DDBJ whole genome shotgun (WGS) entry which is preliminary data.</text>
</comment>
<sequence>MCLIHFHLQDHPNYKLIVAANRDEFYDRPTEKAHYWPDAPFLLAGRDMLQQGTWLGITKEGRFAALTNIRDFSLEGKDKKSRGHIVHEFLSTTTSPNQFLEKIRNERDAYAGFNILVGDTSGLFHYNNADNTITEVPAGPHSLSNATLNTPWPKVVKGRTRLDDYLRQTDHVKTDDLFHILENEEEAPDSMLPNTGIGLELERKLSASFIKTPNYGTRSATVVLINREYDVVFSERTYKDGELTAEENFTFTLPISTK</sequence>
<dbReference type="PANTHER" id="PTHR17985">
    <property type="entry name" value="SER/THR-RICH PROTEIN T10 IN DGCR REGION"/>
    <property type="match status" value="1"/>
</dbReference>
<reference evidence="1" key="2">
    <citation type="submission" date="2020-09" db="EMBL/GenBank/DDBJ databases">
        <authorList>
            <person name="Sun Q."/>
            <person name="Ohkuma M."/>
        </authorList>
    </citation>
    <scope>NUCLEOTIDE SEQUENCE</scope>
    <source>
        <strain evidence="1">JCM 17251</strain>
    </source>
</reference>
<dbReference type="EMBL" id="BMOS01000003">
    <property type="protein sequence ID" value="GGN51246.1"/>
    <property type="molecule type" value="Genomic_DNA"/>
</dbReference>
<evidence type="ECO:0000313" key="1">
    <source>
        <dbReference type="EMBL" id="GGN51246.1"/>
    </source>
</evidence>
<proteinExistence type="predicted"/>
<evidence type="ECO:0008006" key="3">
    <source>
        <dbReference type="Google" id="ProtNLM"/>
    </source>
</evidence>